<gene>
    <name evidence="1" type="ORF">L3Q82_023318</name>
</gene>
<comment type="caution">
    <text evidence="1">The sequence shown here is derived from an EMBL/GenBank/DDBJ whole genome shotgun (WGS) entry which is preliminary data.</text>
</comment>
<accession>A0ACB8WYL2</accession>
<protein>
    <submittedName>
        <fullName evidence="1">Uncharacterized protein</fullName>
    </submittedName>
</protein>
<name>A0ACB8WYL2_9TELE</name>
<proteinExistence type="predicted"/>
<organism evidence="1 2">
    <name type="scientific">Scortum barcoo</name>
    <name type="common">barcoo grunter</name>
    <dbReference type="NCBI Taxonomy" id="214431"/>
    <lineage>
        <taxon>Eukaryota</taxon>
        <taxon>Metazoa</taxon>
        <taxon>Chordata</taxon>
        <taxon>Craniata</taxon>
        <taxon>Vertebrata</taxon>
        <taxon>Euteleostomi</taxon>
        <taxon>Actinopterygii</taxon>
        <taxon>Neopterygii</taxon>
        <taxon>Teleostei</taxon>
        <taxon>Neoteleostei</taxon>
        <taxon>Acanthomorphata</taxon>
        <taxon>Eupercaria</taxon>
        <taxon>Centrarchiformes</taxon>
        <taxon>Terapontoidei</taxon>
        <taxon>Terapontidae</taxon>
        <taxon>Scortum</taxon>
    </lineage>
</organism>
<reference evidence="1" key="1">
    <citation type="submission" date="2022-04" db="EMBL/GenBank/DDBJ databases">
        <title>Jade perch genome.</title>
        <authorList>
            <person name="Chao B."/>
        </authorList>
    </citation>
    <scope>NUCLEOTIDE SEQUENCE</scope>
    <source>
        <strain evidence="1">CB-2022</strain>
    </source>
</reference>
<sequence>MYQLRENISAMTSPIFASQFSPRLDKLADNGRPYRLAVGFLGFCVLPVGLSGRLLGLPLHEHLAGVCAICAFGQQVGPRSPPAVVLCPPRHAGLSAEEAKPSTPAPSVCQQDPGAPASPRTEILPPPSSSPPHLSTTALDGDMKGRDGSGARASHRVVPQREGAHPDR</sequence>
<dbReference type="EMBL" id="CM041535">
    <property type="protein sequence ID" value="KAI3372870.1"/>
    <property type="molecule type" value="Genomic_DNA"/>
</dbReference>
<evidence type="ECO:0000313" key="2">
    <source>
        <dbReference type="Proteomes" id="UP000831701"/>
    </source>
</evidence>
<evidence type="ECO:0000313" key="1">
    <source>
        <dbReference type="EMBL" id="KAI3372870.1"/>
    </source>
</evidence>
<dbReference type="Proteomes" id="UP000831701">
    <property type="component" value="Chromosome 5"/>
</dbReference>
<keyword evidence="2" id="KW-1185">Reference proteome</keyword>